<evidence type="ECO:0000313" key="3">
    <source>
        <dbReference type="EMBL" id="MCX5571137.1"/>
    </source>
</evidence>
<keyword evidence="4" id="KW-1185">Reference proteome</keyword>
<dbReference type="CDD" id="cd00090">
    <property type="entry name" value="HTH_ARSR"/>
    <property type="match status" value="1"/>
</dbReference>
<gene>
    <name evidence="3" type="ORF">OSH07_18190</name>
</gene>
<dbReference type="InterPro" id="IPR043129">
    <property type="entry name" value="ATPase_NBD"/>
</dbReference>
<evidence type="ECO:0000259" key="2">
    <source>
        <dbReference type="Pfam" id="PF12802"/>
    </source>
</evidence>
<sequence length="398" mass="41290">MEMQALSGSPRLLRNLNERAVLKRLLSEGPLTRMELEAFTGLSKPAMSELLRRLEAAELIRRDGEKAGSFGPKAGLWCIEPASAFVGGIDVSAHGIHAAIADIAGQTIATVNRHGQPGERYDARERLVDVIDDVARQAGIAARDIDQLVVGLPGIVDTESGNLRRGQQLPNWEGFHIPEALESVVGHRRVIIENDVNLVALEEMSAGAAEGVQSFILFWIGDGVGAGAVIGGKLLRGYTGMAGELGGTMVPDRLAAPGETVRMALLEDLLSPASVAALAAEHGLDGEDAAAAIARAAGGDGHAAFFADLSYRVAAGLTGAIGILDPEMVVLGGAIGHAAGRRLSRGVAQVLARLPIAMPQIVPSAVGSNAVRAGAIELALDHARERLFAGGSAARGQP</sequence>
<evidence type="ECO:0000313" key="4">
    <source>
        <dbReference type="Proteomes" id="UP001144805"/>
    </source>
</evidence>
<dbReference type="InterPro" id="IPR036390">
    <property type="entry name" value="WH_DNA-bd_sf"/>
</dbReference>
<dbReference type="CDD" id="cd23763">
    <property type="entry name" value="ASKHA_ATPase_ROK"/>
    <property type="match status" value="1"/>
</dbReference>
<dbReference type="InterPro" id="IPR011991">
    <property type="entry name" value="ArsR-like_HTH"/>
</dbReference>
<name>A0A9X3E4C8_9HYPH</name>
<evidence type="ECO:0000256" key="1">
    <source>
        <dbReference type="ARBA" id="ARBA00006479"/>
    </source>
</evidence>
<dbReference type="Proteomes" id="UP001144805">
    <property type="component" value="Unassembled WGS sequence"/>
</dbReference>
<comment type="caution">
    <text evidence="3">The sequence shown here is derived from an EMBL/GenBank/DDBJ whole genome shotgun (WGS) entry which is preliminary data.</text>
</comment>
<dbReference type="SUPFAM" id="SSF46785">
    <property type="entry name" value="Winged helix' DNA-binding domain"/>
    <property type="match status" value="1"/>
</dbReference>
<protein>
    <submittedName>
        <fullName evidence="3">ROK family transcriptional regulator</fullName>
    </submittedName>
</protein>
<proteinExistence type="inferred from homology"/>
<dbReference type="GO" id="GO:0003700">
    <property type="term" value="F:DNA-binding transcription factor activity"/>
    <property type="evidence" value="ECO:0007669"/>
    <property type="project" value="InterPro"/>
</dbReference>
<dbReference type="InterPro" id="IPR000835">
    <property type="entry name" value="HTH_MarR-typ"/>
</dbReference>
<feature type="domain" description="HTH marR-type" evidence="2">
    <location>
        <begin position="25"/>
        <end position="62"/>
    </location>
</feature>
<comment type="similarity">
    <text evidence="1">Belongs to the ROK (NagC/XylR) family.</text>
</comment>
<organism evidence="3 4">
    <name type="scientific">Kaistia nematophila</name>
    <dbReference type="NCBI Taxonomy" id="2994654"/>
    <lineage>
        <taxon>Bacteria</taxon>
        <taxon>Pseudomonadati</taxon>
        <taxon>Pseudomonadota</taxon>
        <taxon>Alphaproteobacteria</taxon>
        <taxon>Hyphomicrobiales</taxon>
        <taxon>Kaistiaceae</taxon>
        <taxon>Kaistia</taxon>
    </lineage>
</organism>
<dbReference type="SUPFAM" id="SSF53067">
    <property type="entry name" value="Actin-like ATPase domain"/>
    <property type="match status" value="1"/>
</dbReference>
<reference evidence="3" key="1">
    <citation type="submission" date="2022-11" db="EMBL/GenBank/DDBJ databases">
        <title>Biodiversity and phylogenetic relationships of bacteria.</title>
        <authorList>
            <person name="Machado R.A.R."/>
            <person name="Bhat A."/>
            <person name="Loulou A."/>
            <person name="Kallel S."/>
        </authorList>
    </citation>
    <scope>NUCLEOTIDE SEQUENCE</scope>
    <source>
        <strain evidence="3">K-TC2</strain>
    </source>
</reference>
<dbReference type="Gene3D" id="3.30.420.40">
    <property type="match status" value="2"/>
</dbReference>
<dbReference type="EMBL" id="JAPKNK010000008">
    <property type="protein sequence ID" value="MCX5571137.1"/>
    <property type="molecule type" value="Genomic_DNA"/>
</dbReference>
<dbReference type="InterPro" id="IPR000600">
    <property type="entry name" value="ROK"/>
</dbReference>
<dbReference type="Pfam" id="PF00480">
    <property type="entry name" value="ROK"/>
    <property type="match status" value="1"/>
</dbReference>
<dbReference type="Gene3D" id="1.10.10.10">
    <property type="entry name" value="Winged helix-like DNA-binding domain superfamily/Winged helix DNA-binding domain"/>
    <property type="match status" value="1"/>
</dbReference>
<dbReference type="AlphaFoldDB" id="A0A9X3E4C8"/>
<accession>A0A9X3E4C8</accession>
<dbReference type="PANTHER" id="PTHR18964:SF149">
    <property type="entry name" value="BIFUNCTIONAL UDP-N-ACETYLGLUCOSAMINE 2-EPIMERASE_N-ACETYLMANNOSAMINE KINASE"/>
    <property type="match status" value="1"/>
</dbReference>
<dbReference type="RefSeq" id="WP_266340101.1">
    <property type="nucleotide sequence ID" value="NZ_JAPKNK010000008.1"/>
</dbReference>
<dbReference type="PANTHER" id="PTHR18964">
    <property type="entry name" value="ROK (REPRESSOR, ORF, KINASE) FAMILY"/>
    <property type="match status" value="1"/>
</dbReference>
<dbReference type="Pfam" id="PF12802">
    <property type="entry name" value="MarR_2"/>
    <property type="match status" value="1"/>
</dbReference>
<dbReference type="InterPro" id="IPR036388">
    <property type="entry name" value="WH-like_DNA-bd_sf"/>
</dbReference>